<evidence type="ECO:0000313" key="2">
    <source>
        <dbReference type="EMBL" id="SIT33196.1"/>
    </source>
</evidence>
<evidence type="ECO:0000313" key="3">
    <source>
        <dbReference type="Proteomes" id="UP000186917"/>
    </source>
</evidence>
<dbReference type="AlphaFoldDB" id="A0A173MKU7"/>
<accession>A0A173MKU7</accession>
<dbReference type="EMBL" id="FTOR01000012">
    <property type="protein sequence ID" value="SIT33196.1"/>
    <property type="molecule type" value="Genomic_DNA"/>
</dbReference>
<evidence type="ECO:0000256" key="1">
    <source>
        <dbReference type="SAM" id="Coils"/>
    </source>
</evidence>
<protein>
    <submittedName>
        <fullName evidence="2">Uncharacterized protein</fullName>
    </submittedName>
</protein>
<proteinExistence type="predicted"/>
<dbReference type="KEGG" id="fln:FLA_4296"/>
<keyword evidence="3" id="KW-1185">Reference proteome</keyword>
<gene>
    <name evidence="2" type="ORF">SAMN05421788_11267</name>
</gene>
<organism evidence="2 3">
    <name type="scientific">Filimonas lacunae</name>
    <dbReference type="NCBI Taxonomy" id="477680"/>
    <lineage>
        <taxon>Bacteria</taxon>
        <taxon>Pseudomonadati</taxon>
        <taxon>Bacteroidota</taxon>
        <taxon>Chitinophagia</taxon>
        <taxon>Chitinophagales</taxon>
        <taxon>Chitinophagaceae</taxon>
        <taxon>Filimonas</taxon>
    </lineage>
</organism>
<reference evidence="3" key="1">
    <citation type="submission" date="2017-01" db="EMBL/GenBank/DDBJ databases">
        <authorList>
            <person name="Varghese N."/>
            <person name="Submissions S."/>
        </authorList>
    </citation>
    <scope>NUCLEOTIDE SEQUENCE [LARGE SCALE GENOMIC DNA]</scope>
    <source>
        <strain evidence="3">DSM 21054</strain>
    </source>
</reference>
<sequence length="63" mass="7372">MLNQSEINRPVAAEITLLKELEARYAKAIQENEAFVLVKQLYMEIKHMKEKLQITFHEPCINA</sequence>
<dbReference type="RefSeq" id="WP_076382145.1">
    <property type="nucleotide sequence ID" value="NZ_AP017422.1"/>
</dbReference>
<name>A0A173MKU7_9BACT</name>
<keyword evidence="1" id="KW-0175">Coiled coil</keyword>
<dbReference type="Proteomes" id="UP000186917">
    <property type="component" value="Unassembled WGS sequence"/>
</dbReference>
<feature type="coiled-coil region" evidence="1">
    <location>
        <begin position="11"/>
        <end position="38"/>
    </location>
</feature>